<feature type="region of interest" description="Disordered" evidence="13">
    <location>
        <begin position="185"/>
        <end position="244"/>
    </location>
</feature>
<proteinExistence type="inferred from homology"/>
<dbReference type="InterPro" id="IPR016135">
    <property type="entry name" value="UBQ-conjugating_enzyme/RWD"/>
</dbReference>
<dbReference type="GO" id="GO:0004694">
    <property type="term" value="F:eukaryotic translation initiation factor 2alpha kinase activity"/>
    <property type="evidence" value="ECO:0007669"/>
    <property type="project" value="InterPro"/>
</dbReference>
<feature type="compositionally biased region" description="Low complexity" evidence="13">
    <location>
        <begin position="741"/>
        <end position="766"/>
    </location>
</feature>
<feature type="binding site" evidence="11">
    <location>
        <position position="598"/>
    </location>
    <ligand>
        <name>ATP</name>
        <dbReference type="ChEBI" id="CHEBI:30616"/>
    </ligand>
</feature>
<dbReference type="CDD" id="cd23823">
    <property type="entry name" value="RWD_GCN2"/>
    <property type="match status" value="1"/>
</dbReference>
<evidence type="ECO:0000256" key="1">
    <source>
        <dbReference type="ARBA" id="ARBA00012513"/>
    </source>
</evidence>
<keyword evidence="2" id="KW-0723">Serine/threonine-protein kinase</keyword>
<evidence type="ECO:0000256" key="2">
    <source>
        <dbReference type="ARBA" id="ARBA00022527"/>
    </source>
</evidence>
<dbReference type="EC" id="2.7.11.1" evidence="1"/>
<keyword evidence="17" id="KW-1185">Reference proteome</keyword>
<dbReference type="GO" id="GO:0009893">
    <property type="term" value="P:positive regulation of metabolic process"/>
    <property type="evidence" value="ECO:0007669"/>
    <property type="project" value="UniProtKB-ARBA"/>
</dbReference>
<feature type="region of interest" description="Disordered" evidence="13">
    <location>
        <begin position="681"/>
        <end position="714"/>
    </location>
</feature>
<dbReference type="PROSITE" id="PS00108">
    <property type="entry name" value="PROTEIN_KINASE_ST"/>
    <property type="match status" value="1"/>
</dbReference>
<evidence type="ECO:0000256" key="9">
    <source>
        <dbReference type="ARBA" id="ARBA00048679"/>
    </source>
</evidence>
<keyword evidence="3" id="KW-0808">Transferase</keyword>
<dbReference type="Pfam" id="PF13393">
    <property type="entry name" value="tRNA-synt_His"/>
    <property type="match status" value="1"/>
</dbReference>
<evidence type="ECO:0000256" key="5">
    <source>
        <dbReference type="ARBA" id="ARBA00022777"/>
    </source>
</evidence>
<dbReference type="InterPro" id="IPR000719">
    <property type="entry name" value="Prot_kinase_dom"/>
</dbReference>
<dbReference type="Pfam" id="PF05773">
    <property type="entry name" value="RWD"/>
    <property type="match status" value="1"/>
</dbReference>
<dbReference type="InterPro" id="IPR011009">
    <property type="entry name" value="Kinase-like_dom_sf"/>
</dbReference>
<dbReference type="Pfam" id="PF00069">
    <property type="entry name" value="Pkinase"/>
    <property type="match status" value="3"/>
</dbReference>
<evidence type="ECO:0000256" key="10">
    <source>
        <dbReference type="PIRSR" id="PIRSR000660-1"/>
    </source>
</evidence>
<dbReference type="PROSITE" id="PS50011">
    <property type="entry name" value="PROTEIN_KINASE_DOM"/>
    <property type="match status" value="2"/>
</dbReference>
<dbReference type="Gene3D" id="3.40.50.800">
    <property type="entry name" value="Anticodon-binding domain"/>
    <property type="match status" value="1"/>
</dbReference>
<dbReference type="CDD" id="cd14046">
    <property type="entry name" value="STKc_EIF2AK4_GCN2_rpt2"/>
    <property type="match status" value="1"/>
</dbReference>
<dbReference type="Proteomes" id="UP000192578">
    <property type="component" value="Unassembled WGS sequence"/>
</dbReference>
<comment type="catalytic activity">
    <reaction evidence="8">
        <text>L-threonyl-[protein] + ATP = O-phospho-L-threonyl-[protein] + ADP + H(+)</text>
        <dbReference type="Rhea" id="RHEA:46608"/>
        <dbReference type="Rhea" id="RHEA-COMP:11060"/>
        <dbReference type="Rhea" id="RHEA-COMP:11605"/>
        <dbReference type="ChEBI" id="CHEBI:15378"/>
        <dbReference type="ChEBI" id="CHEBI:30013"/>
        <dbReference type="ChEBI" id="CHEBI:30616"/>
        <dbReference type="ChEBI" id="CHEBI:61977"/>
        <dbReference type="ChEBI" id="CHEBI:456216"/>
        <dbReference type="EC" id="2.7.11.1"/>
    </reaction>
</comment>
<evidence type="ECO:0000313" key="17">
    <source>
        <dbReference type="Proteomes" id="UP000192578"/>
    </source>
</evidence>
<dbReference type="GO" id="GO:0005737">
    <property type="term" value="C:cytoplasm"/>
    <property type="evidence" value="ECO:0007669"/>
    <property type="project" value="TreeGrafter"/>
</dbReference>
<dbReference type="SMART" id="SM00220">
    <property type="entry name" value="S_TKc"/>
    <property type="match status" value="1"/>
</dbReference>
<dbReference type="PROSITE" id="PS50908">
    <property type="entry name" value="RWD"/>
    <property type="match status" value="1"/>
</dbReference>
<protein>
    <recommendedName>
        <fullName evidence="1">non-specific serine/threonine protein kinase</fullName>
        <ecNumber evidence="1">2.7.11.1</ecNumber>
    </recommendedName>
</protein>
<feature type="compositionally biased region" description="Acidic residues" evidence="13">
    <location>
        <begin position="194"/>
        <end position="204"/>
    </location>
</feature>
<dbReference type="InterPro" id="IPR050339">
    <property type="entry name" value="CC_SR_Kinase"/>
</dbReference>
<comment type="similarity">
    <text evidence="7">Belongs to the protein kinase superfamily. Ser/Thr protein kinase family. GCN2 subfamily.</text>
</comment>
<feature type="domain" description="Protein kinase" evidence="14">
    <location>
        <begin position="192"/>
        <end position="512"/>
    </location>
</feature>
<keyword evidence="5 16" id="KW-0418">Kinase</keyword>
<dbReference type="InterPro" id="IPR006575">
    <property type="entry name" value="RWD_dom"/>
</dbReference>
<comment type="catalytic activity">
    <reaction evidence="9">
        <text>L-seryl-[protein] + ATP = O-phospho-L-seryl-[protein] + ADP + H(+)</text>
        <dbReference type="Rhea" id="RHEA:17989"/>
        <dbReference type="Rhea" id="RHEA-COMP:9863"/>
        <dbReference type="Rhea" id="RHEA-COMP:11604"/>
        <dbReference type="ChEBI" id="CHEBI:15378"/>
        <dbReference type="ChEBI" id="CHEBI:29999"/>
        <dbReference type="ChEBI" id="CHEBI:30616"/>
        <dbReference type="ChEBI" id="CHEBI:83421"/>
        <dbReference type="ChEBI" id="CHEBI:456216"/>
        <dbReference type="EC" id="2.7.11.1"/>
    </reaction>
</comment>
<dbReference type="SMART" id="SM00591">
    <property type="entry name" value="RWD"/>
    <property type="match status" value="1"/>
</dbReference>
<dbReference type="GO" id="GO:0005634">
    <property type="term" value="C:nucleus"/>
    <property type="evidence" value="ECO:0007669"/>
    <property type="project" value="TreeGrafter"/>
</dbReference>
<dbReference type="InterPro" id="IPR045864">
    <property type="entry name" value="aa-tRNA-synth_II/BPL/LPL"/>
</dbReference>
<dbReference type="Gene3D" id="3.30.930.10">
    <property type="entry name" value="Bira Bifunctional Protein, Domain 2"/>
    <property type="match status" value="1"/>
</dbReference>
<gene>
    <name evidence="16" type="ORF">BV898_11931</name>
</gene>
<evidence type="ECO:0000256" key="3">
    <source>
        <dbReference type="ARBA" id="ARBA00022679"/>
    </source>
</evidence>
<feature type="domain" description="RWD" evidence="15">
    <location>
        <begin position="13"/>
        <end position="125"/>
    </location>
</feature>
<evidence type="ECO:0000256" key="4">
    <source>
        <dbReference type="ARBA" id="ARBA00022741"/>
    </source>
</evidence>
<accession>A0A1W0WF43</accession>
<keyword evidence="12" id="KW-0175">Coiled coil</keyword>
<dbReference type="PANTHER" id="PTHR11042:SF136">
    <property type="entry name" value="EIF-2-ALPHA KINASE GCN2"/>
    <property type="match status" value="1"/>
</dbReference>
<feature type="compositionally biased region" description="Basic and acidic residues" evidence="13">
    <location>
        <begin position="215"/>
        <end position="226"/>
    </location>
</feature>
<evidence type="ECO:0000256" key="8">
    <source>
        <dbReference type="ARBA" id="ARBA00047899"/>
    </source>
</evidence>
<name>A0A1W0WF43_HYPEX</name>
<dbReference type="InterPro" id="IPR041715">
    <property type="entry name" value="HisRS-like_core"/>
</dbReference>
<sequence>MNSAETVEELQENEVNALKAIYDAAVTDIRSQDVWKVRRAPELHIRLLPQQSAETQAHVAVTLAVKCAPQYPEEVPEIKILEPKGLSDAVVQQLKDGLTRLAADLKGQEMLYPLAEYVQEFLFKYNVPASKSFYEQMLLQKQLEADKSAAEARHRREALLKQKEIESRQIEEEVEKRKTYIHQQESGARVRFEDETELGDEETDDVKTSALEKTSNLRKERSRSTESVDESTSALAKNKGPVKMELKSGQTKSIQIIKPAIGRSSGGSFQHYALDVDADNAMVVLDEWIFRWRPTRRKLNAQLLDDLKEESAKYLRQLDSIDVEVQQLSKLKHAGLVRYHSWRYGFDKDHVFAYVIRDFVLGTSLASMLKQHAGFSVDQCRLLASNVLDALAYLHANDIVHRHVQPSSVYLEHSGKFVLSDHAIVRKLEEIYRFSRNEISELTSTSRGGKKTDLLYFGILLASAALGTIIEEELHETPVQVPEELKDLLGKLLCRYDQDRSSADQLRRHPFLNPQVRLDAPYTIPTEHEKGFYKSLPVESPSQNARDPGWQSASHFLPLPSESRIQREFEVLESCGKGGYGDVLKVRNLLDGRLYAIKRIALNETTEKLNKRMLREVQLLSGLNHENVVRYYNSWKETVAPGADSSADTSSLGTALTSTTDKKPKPIGFVDSIGLFADNIETNAPPPVDGSVEWLDNDGKDNEDGEFSGGSGRGTDLFGTVYPQNVHALCESSSSEDVVFGSPGSDDSPSSEPETEPVVTPSAPATRSPAPNVVLIIQMEYCENSTLRTCIDQGLFRDQERVWRLFRELVEGLGYIHQKGIIHRDLKPANVFIDSQDHVKIGDFGLATHTMTIRPAFSDNLTDLAYHAVSESAADEVSRTGRVGTAMYVAPEILDNTAKAVYSQKVDMYSLGILFFEMCHRPFATGMERTMVLTGVRKWPVQLPGGFSEALHRQATVVRWLCEHDPRKRPNAVELLQSDLMPPPKIEDAEVNEIIRVTVQNPQSKTYKQLLTSLFAQPTSAVMDLTYDMDIAKKGNGHPRFSLTFDYVEERAVHVFRLHGAIRLHTPLLMPKLGSKKDGKKEGITDAVVSLMDSSGDIVVLPSDHLVPFARYVARSSIGNLKKFSVDKVFREKRISSMHPTELFECSFDVVSPLHESQVADAECVTVVADLISELGTSTDQVFHLRVNHTDFLRALFVCTGVAEEKLEMALDWLCDVRAESVSKAEAKQKFAEFCDFKEHNYEFLEKFIATEGTFSVISGSVRTIIKKKGTAGALAKKALQECENFLLFVERMGCSFPVSVCFGITDRLIRSGIIFHIAQSSAHKRKVLRPEVLAIGGRYSSVVQQFVPEQISRQPDFRPVAVTGVSIAFDKLVSAALTSEDFTHPRAVDVFIWAVGAGAGAMMKEQLAVLRELRQAGIKADLLLEPFHGLEDMQNHCRQLGSHLLVLKDQACSLRFLERDRVVERKLALSEAAEWISQKLNVLKNADTLENPLAVRGFGGNVIPADSGMVGQPLTVRAQAKVTFHTSDKLLGRDRKRHSTHIFMVLDSVIGSFAAATVIDILAVDLPGQVLKWLPSHMSTAPNGRIQFEEWAALCDRFPKHRKYLKQLCDQLTDQAYGSKTRLILFSIPDDIYRFVS</sequence>
<feature type="region of interest" description="Disordered" evidence="13">
    <location>
        <begin position="640"/>
        <end position="661"/>
    </location>
</feature>
<keyword evidence="4 11" id="KW-0547">Nucleotide-binding</keyword>
<feature type="coiled-coil region" evidence="12">
    <location>
        <begin position="149"/>
        <end position="176"/>
    </location>
</feature>
<reference evidence="17" key="1">
    <citation type="submission" date="2017-01" db="EMBL/GenBank/DDBJ databases">
        <title>Comparative genomics of anhydrobiosis in the tardigrade Hypsibius dujardini.</title>
        <authorList>
            <person name="Yoshida Y."/>
            <person name="Koutsovoulos G."/>
            <person name="Laetsch D."/>
            <person name="Stevens L."/>
            <person name="Kumar S."/>
            <person name="Horikawa D."/>
            <person name="Ishino K."/>
            <person name="Komine S."/>
            <person name="Tomita M."/>
            <person name="Blaxter M."/>
            <person name="Arakawa K."/>
        </authorList>
    </citation>
    <scope>NUCLEOTIDE SEQUENCE [LARGE SCALE GENOMIC DNA]</scope>
    <source>
        <strain evidence="17">Z151</strain>
    </source>
</reference>
<dbReference type="PIRSF" id="PIRSF000660">
    <property type="entry name" value="Ser/Thr_PK_GCN2"/>
    <property type="match status" value="1"/>
</dbReference>
<dbReference type="SUPFAM" id="SSF55681">
    <property type="entry name" value="Class II aaRS and biotin synthetases"/>
    <property type="match status" value="1"/>
</dbReference>
<evidence type="ECO:0000256" key="12">
    <source>
        <dbReference type="SAM" id="Coils"/>
    </source>
</evidence>
<evidence type="ECO:0000259" key="14">
    <source>
        <dbReference type="PROSITE" id="PS50011"/>
    </source>
</evidence>
<evidence type="ECO:0000313" key="16">
    <source>
        <dbReference type="EMBL" id="OQV13821.1"/>
    </source>
</evidence>
<dbReference type="InterPro" id="IPR036621">
    <property type="entry name" value="Anticodon-bd_dom_sf"/>
</dbReference>
<dbReference type="InterPro" id="IPR016255">
    <property type="entry name" value="Gcn2"/>
</dbReference>
<dbReference type="Gene3D" id="3.10.110.10">
    <property type="entry name" value="Ubiquitin Conjugating Enzyme"/>
    <property type="match status" value="1"/>
</dbReference>
<organism evidence="16 17">
    <name type="scientific">Hypsibius exemplaris</name>
    <name type="common">Freshwater tardigrade</name>
    <dbReference type="NCBI Taxonomy" id="2072580"/>
    <lineage>
        <taxon>Eukaryota</taxon>
        <taxon>Metazoa</taxon>
        <taxon>Ecdysozoa</taxon>
        <taxon>Tardigrada</taxon>
        <taxon>Eutardigrada</taxon>
        <taxon>Parachela</taxon>
        <taxon>Hypsibioidea</taxon>
        <taxon>Hypsibiidae</taxon>
        <taxon>Hypsibius</taxon>
    </lineage>
</organism>
<dbReference type="PANTHER" id="PTHR11042">
    <property type="entry name" value="EUKARYOTIC TRANSLATION INITIATION FACTOR 2-ALPHA KINASE EIF2-ALPHA KINASE -RELATED"/>
    <property type="match status" value="1"/>
</dbReference>
<evidence type="ECO:0000256" key="6">
    <source>
        <dbReference type="ARBA" id="ARBA00022840"/>
    </source>
</evidence>
<feature type="region of interest" description="Disordered" evidence="13">
    <location>
        <begin position="736"/>
        <end position="766"/>
    </location>
</feature>
<dbReference type="FunFam" id="3.10.110.10:FF:000050">
    <property type="entry name" value="eIF-2-alpha kinase GCN2"/>
    <property type="match status" value="1"/>
</dbReference>
<feature type="domain" description="Protein kinase" evidence="14">
    <location>
        <begin position="569"/>
        <end position="981"/>
    </location>
</feature>
<dbReference type="OrthoDB" id="6778822at2759"/>
<evidence type="ECO:0000256" key="11">
    <source>
        <dbReference type="PIRSR" id="PIRSR000660-2"/>
    </source>
</evidence>
<keyword evidence="6 11" id="KW-0067">ATP-binding</keyword>
<evidence type="ECO:0000259" key="15">
    <source>
        <dbReference type="PROSITE" id="PS50908"/>
    </source>
</evidence>
<dbReference type="InterPro" id="IPR008271">
    <property type="entry name" value="Ser/Thr_kinase_AS"/>
</dbReference>
<dbReference type="Gene3D" id="1.10.510.10">
    <property type="entry name" value="Transferase(Phosphotransferase) domain 1"/>
    <property type="match status" value="2"/>
</dbReference>
<comment type="caution">
    <text evidence="16">The sequence shown here is derived from an EMBL/GenBank/DDBJ whole genome shotgun (WGS) entry which is preliminary data.</text>
</comment>
<dbReference type="EMBL" id="MTYJ01000115">
    <property type="protein sequence ID" value="OQV13821.1"/>
    <property type="molecule type" value="Genomic_DNA"/>
</dbReference>
<dbReference type="SUPFAM" id="SSF56112">
    <property type="entry name" value="Protein kinase-like (PK-like)"/>
    <property type="match status" value="2"/>
</dbReference>
<evidence type="ECO:0000256" key="7">
    <source>
        <dbReference type="ARBA" id="ARBA00037982"/>
    </source>
</evidence>
<feature type="active site" description="Proton acceptor" evidence="10">
    <location>
        <position position="825"/>
    </location>
</feature>
<dbReference type="GO" id="GO:0000077">
    <property type="term" value="P:DNA damage checkpoint signaling"/>
    <property type="evidence" value="ECO:0007669"/>
    <property type="project" value="InterPro"/>
</dbReference>
<evidence type="ECO:0000256" key="13">
    <source>
        <dbReference type="SAM" id="MobiDB-lite"/>
    </source>
</evidence>
<feature type="compositionally biased region" description="Low complexity" evidence="13">
    <location>
        <begin position="642"/>
        <end position="659"/>
    </location>
</feature>
<dbReference type="SUPFAM" id="SSF54495">
    <property type="entry name" value="UBC-like"/>
    <property type="match status" value="1"/>
</dbReference>
<dbReference type="GO" id="GO:0005524">
    <property type="term" value="F:ATP binding"/>
    <property type="evidence" value="ECO:0007669"/>
    <property type="project" value="UniProtKB-KW"/>
</dbReference>
<dbReference type="Gene3D" id="3.30.200.20">
    <property type="entry name" value="Phosphorylase Kinase, domain 1"/>
    <property type="match status" value="1"/>
</dbReference>